<feature type="region of interest" description="Disordered" evidence="2">
    <location>
        <begin position="319"/>
        <end position="348"/>
    </location>
</feature>
<evidence type="ECO:0000256" key="1">
    <source>
        <dbReference type="PROSITE-ProRule" id="PRU00023"/>
    </source>
</evidence>
<feature type="compositionally biased region" description="Basic and acidic residues" evidence="2">
    <location>
        <begin position="370"/>
        <end position="385"/>
    </location>
</feature>
<feature type="transmembrane region" description="Helical" evidence="3">
    <location>
        <begin position="475"/>
        <end position="497"/>
    </location>
</feature>
<comment type="caution">
    <text evidence="4">The sequence shown here is derived from an EMBL/GenBank/DDBJ whole genome shotgun (WGS) entry which is preliminary data.</text>
</comment>
<feature type="repeat" description="ANK" evidence="1">
    <location>
        <begin position="178"/>
        <end position="210"/>
    </location>
</feature>
<dbReference type="Pfam" id="PF13606">
    <property type="entry name" value="Ank_3"/>
    <property type="match status" value="1"/>
</dbReference>
<evidence type="ECO:0000256" key="2">
    <source>
        <dbReference type="SAM" id="MobiDB-lite"/>
    </source>
</evidence>
<feature type="repeat" description="ANK" evidence="1">
    <location>
        <begin position="79"/>
        <end position="111"/>
    </location>
</feature>
<keyword evidence="3" id="KW-0472">Membrane</keyword>
<dbReference type="InterPro" id="IPR002110">
    <property type="entry name" value="Ankyrin_rpt"/>
</dbReference>
<dbReference type="PROSITE" id="PS50088">
    <property type="entry name" value="ANK_REPEAT"/>
    <property type="match status" value="4"/>
</dbReference>
<keyword evidence="3" id="KW-0812">Transmembrane</keyword>
<protein>
    <submittedName>
        <fullName evidence="4">POTE ankyrin domain family member A</fullName>
    </submittedName>
</protein>
<dbReference type="PROSITE" id="PS50297">
    <property type="entry name" value="ANK_REP_REGION"/>
    <property type="match status" value="3"/>
</dbReference>
<feature type="compositionally biased region" description="Basic and acidic residues" evidence="2">
    <location>
        <begin position="335"/>
        <end position="348"/>
    </location>
</feature>
<dbReference type="EMBL" id="JAATJU010016899">
    <property type="protein sequence ID" value="KAH0517216.1"/>
    <property type="molecule type" value="Genomic_DNA"/>
</dbReference>
<feature type="transmembrane region" description="Helical" evidence="3">
    <location>
        <begin position="405"/>
        <end position="429"/>
    </location>
</feature>
<proteinExistence type="predicted"/>
<name>A0A8J6GUK8_MICOH</name>
<dbReference type="SMART" id="SM00248">
    <property type="entry name" value="ANK"/>
    <property type="match status" value="5"/>
</dbReference>
<dbReference type="InterPro" id="IPR050657">
    <property type="entry name" value="Ankyrin_repeat_domain"/>
</dbReference>
<dbReference type="Proteomes" id="UP000710432">
    <property type="component" value="Unassembled WGS sequence"/>
</dbReference>
<evidence type="ECO:0000313" key="5">
    <source>
        <dbReference type="Proteomes" id="UP000710432"/>
    </source>
</evidence>
<feature type="repeat" description="ANK" evidence="1">
    <location>
        <begin position="145"/>
        <end position="177"/>
    </location>
</feature>
<feature type="repeat" description="ANK" evidence="1">
    <location>
        <begin position="112"/>
        <end position="144"/>
    </location>
</feature>
<accession>A0A8J6GUK8</accession>
<feature type="compositionally biased region" description="Polar residues" evidence="2">
    <location>
        <begin position="322"/>
        <end position="332"/>
    </location>
</feature>
<keyword evidence="3" id="KW-1133">Transmembrane helix</keyword>
<dbReference type="Gene3D" id="1.25.40.20">
    <property type="entry name" value="Ankyrin repeat-containing domain"/>
    <property type="match status" value="2"/>
</dbReference>
<evidence type="ECO:0000256" key="3">
    <source>
        <dbReference type="SAM" id="Phobius"/>
    </source>
</evidence>
<dbReference type="InterPro" id="IPR036770">
    <property type="entry name" value="Ankyrin_rpt-contain_sf"/>
</dbReference>
<dbReference type="Pfam" id="PF12796">
    <property type="entry name" value="Ank_2"/>
    <property type="match status" value="1"/>
</dbReference>
<gene>
    <name evidence="4" type="ORF">LTLLF_122410</name>
</gene>
<feature type="region of interest" description="Disordered" evidence="2">
    <location>
        <begin position="362"/>
        <end position="393"/>
    </location>
</feature>
<feature type="transmembrane region" description="Helical" evidence="3">
    <location>
        <begin position="436"/>
        <end position="469"/>
    </location>
</feature>
<dbReference type="AlphaFoldDB" id="A0A8J6GUK8"/>
<organism evidence="4 5">
    <name type="scientific">Microtus ochrogaster</name>
    <name type="common">Prairie vole</name>
    <dbReference type="NCBI Taxonomy" id="79684"/>
    <lineage>
        <taxon>Eukaryota</taxon>
        <taxon>Metazoa</taxon>
        <taxon>Chordata</taxon>
        <taxon>Craniata</taxon>
        <taxon>Vertebrata</taxon>
        <taxon>Euteleostomi</taxon>
        <taxon>Mammalia</taxon>
        <taxon>Eutheria</taxon>
        <taxon>Euarchontoglires</taxon>
        <taxon>Glires</taxon>
        <taxon>Rodentia</taxon>
        <taxon>Myomorpha</taxon>
        <taxon>Muroidea</taxon>
        <taxon>Cricetidae</taxon>
        <taxon>Arvicolinae</taxon>
        <taxon>Microtus</taxon>
    </lineage>
</organism>
<sequence length="498" mass="55975">MAFAKKFFRVREKTPLGFCDGPQMTISEFLFGEYPNYPKYHTTYRPVGQIHRVAAEGDAGRMEILIMLGQCSVFDRDHKNRTALHFACVYGRLPVVNILLRNNCEIDAFDQRQITPLMKSVQCWKQKCAAVLLEHGADPNIRDSSGNCALHYAVYNGHEDMAALLLEYHADIEQKTKDGFTPLLLALREKRVEVAEFLVIKGADIHVVDDMQRNTLMYAIRCGSKDIAMLLLQKGIDFFYKDVFGWTALRYAVEGRCTLISSCSSPGLPLPVVKEDECGCDTKVKCPSAEECASLPQSIYENLPNMSGNEFVGADSRREKTNGQATGVSTAQLRPKKEQTGRFGSDKKQRKPIFERFQPKWSARVSVGPEESRENTGATGEKESPKLFTSEEQTGCHDSEKKPQLLLFLPLLLLLVVVIFLLLLLVVVVMLLVMMLLLVVVMLLLLVVVMLLLLVVVMLLLMVILLLLLLVVMLLLLLMVVVVLMLLLVVLLILLWIN</sequence>
<dbReference type="PANTHER" id="PTHR24147">
    <property type="entry name" value="ANKYRIN REPEAT DOMAIN 36-RELATED"/>
    <property type="match status" value="1"/>
</dbReference>
<dbReference type="PANTHER" id="PTHR24147:SF72">
    <property type="entry name" value="GSARP1"/>
    <property type="match status" value="1"/>
</dbReference>
<evidence type="ECO:0000313" key="4">
    <source>
        <dbReference type="EMBL" id="KAH0517216.1"/>
    </source>
</evidence>
<reference evidence="4" key="1">
    <citation type="submission" date="2020-03" db="EMBL/GenBank/DDBJ databases">
        <title>Studies in the Genomics of Life Span.</title>
        <authorList>
            <person name="Glass D."/>
        </authorList>
    </citation>
    <scope>NUCLEOTIDE SEQUENCE</scope>
    <source>
        <strain evidence="4">LTLLF</strain>
        <tissue evidence="4">Muscle</tissue>
    </source>
</reference>
<keyword evidence="1" id="KW-0040">ANK repeat</keyword>
<dbReference type="SUPFAM" id="SSF48403">
    <property type="entry name" value="Ankyrin repeat"/>
    <property type="match status" value="1"/>
</dbReference>